<evidence type="ECO:0000313" key="3">
    <source>
        <dbReference type="Proteomes" id="UP000272010"/>
    </source>
</evidence>
<dbReference type="GO" id="GO:0003677">
    <property type="term" value="F:DNA binding"/>
    <property type="evidence" value="ECO:0007669"/>
    <property type="project" value="UniProtKB-KW"/>
</dbReference>
<evidence type="ECO:0000313" key="2">
    <source>
        <dbReference type="EMBL" id="AYF00464.1"/>
    </source>
</evidence>
<keyword evidence="2" id="KW-0238">DNA-binding</keyword>
<gene>
    <name evidence="2" type="ORF">PY32053_00789</name>
</gene>
<organism evidence="2 3">
    <name type="scientific">Paracoccus yeei</name>
    <dbReference type="NCBI Taxonomy" id="147645"/>
    <lineage>
        <taxon>Bacteria</taxon>
        <taxon>Pseudomonadati</taxon>
        <taxon>Pseudomonadota</taxon>
        <taxon>Alphaproteobacteria</taxon>
        <taxon>Rhodobacterales</taxon>
        <taxon>Paracoccaceae</taxon>
        <taxon>Paracoccus</taxon>
    </lineage>
</organism>
<sequence>MSRKGYPSDKQDQFMLRLPDGMRDRIKVAAERNNRSMNAEIVASLEEKYPAPTPEEEHFYEVARWSDRIASASSEEEVRSLAKEANEWLSGPGASNYRIFLFKPSGSSKWLPSIVPKDAIREDGMPLAFSYPTPRPRD</sequence>
<evidence type="ECO:0000259" key="1">
    <source>
        <dbReference type="Pfam" id="PF03869"/>
    </source>
</evidence>
<feature type="domain" description="Arc-like DNA binding" evidence="1">
    <location>
        <begin position="9"/>
        <end position="47"/>
    </location>
</feature>
<dbReference type="EMBL" id="CP031078">
    <property type="protein sequence ID" value="AYF00464.1"/>
    <property type="molecule type" value="Genomic_DNA"/>
</dbReference>
<dbReference type="Gene3D" id="1.10.1220.10">
    <property type="entry name" value="Met repressor-like"/>
    <property type="match status" value="1"/>
</dbReference>
<dbReference type="GO" id="GO:0006355">
    <property type="term" value="P:regulation of DNA-templated transcription"/>
    <property type="evidence" value="ECO:0007669"/>
    <property type="project" value="InterPro"/>
</dbReference>
<proteinExistence type="predicted"/>
<protein>
    <submittedName>
        <fullName evidence="2">Arc family DNA-binding protein</fullName>
    </submittedName>
</protein>
<dbReference type="InterPro" id="IPR010985">
    <property type="entry name" value="Ribbon_hlx_hlx"/>
</dbReference>
<dbReference type="InterPro" id="IPR005569">
    <property type="entry name" value="Arc_DNA-bd_dom"/>
</dbReference>
<accession>A0A386UID6</accession>
<dbReference type="RefSeq" id="WP_120440730.1">
    <property type="nucleotide sequence ID" value="NZ_CP031078.1"/>
</dbReference>
<dbReference type="Pfam" id="PF03869">
    <property type="entry name" value="Arc"/>
    <property type="match status" value="1"/>
</dbReference>
<reference evidence="3" key="1">
    <citation type="submission" date="2018-07" db="EMBL/GenBank/DDBJ databases">
        <title>Genome Structure of the Opportunistic Pathogen Paracoccus yeei (Alphaproteobacteria) and Identification of Putative Virulence Factors.</title>
        <authorList>
            <person name="Lasek R."/>
            <person name="Szuplewska M."/>
            <person name="Mitura M."/>
            <person name="Decewicz P."/>
            <person name="Chmielowska C."/>
            <person name="Pawlot A."/>
            <person name="Sentkowska D."/>
            <person name="Czarnecki J."/>
            <person name="Bartosik D."/>
        </authorList>
    </citation>
    <scope>NUCLEOTIDE SEQUENCE [LARGE SCALE GENOMIC DNA]</scope>
    <source>
        <strain evidence="3">CCUG 32053</strain>
    </source>
</reference>
<name>A0A386UID6_9RHOB</name>
<dbReference type="InterPro" id="IPR013321">
    <property type="entry name" value="Arc_rbn_hlx_hlx"/>
</dbReference>
<dbReference type="SUPFAM" id="SSF47598">
    <property type="entry name" value="Ribbon-helix-helix"/>
    <property type="match status" value="1"/>
</dbReference>
<dbReference type="AlphaFoldDB" id="A0A386UID6"/>
<dbReference type="Proteomes" id="UP000272010">
    <property type="component" value="Chromosome"/>
</dbReference>